<dbReference type="GO" id="GO:0005783">
    <property type="term" value="C:endoplasmic reticulum"/>
    <property type="evidence" value="ECO:0007669"/>
    <property type="project" value="TreeGrafter"/>
</dbReference>
<dbReference type="Gene3D" id="3.80.30.20">
    <property type="entry name" value="tm_1862 like domain"/>
    <property type="match status" value="1"/>
</dbReference>
<evidence type="ECO:0000313" key="3">
    <source>
        <dbReference type="Proteomes" id="UP000230233"/>
    </source>
</evidence>
<name>A0A2G5VUK9_9PELO</name>
<reference evidence="3" key="1">
    <citation type="submission" date="2017-10" db="EMBL/GenBank/DDBJ databases">
        <title>Rapid genome shrinkage in a self-fertile nematode reveals novel sperm competition proteins.</title>
        <authorList>
            <person name="Yin D."/>
            <person name="Schwarz E.M."/>
            <person name="Thomas C.G."/>
            <person name="Felde R.L."/>
            <person name="Korf I.F."/>
            <person name="Cutter A.D."/>
            <person name="Schartner C.M."/>
            <person name="Ralston E.J."/>
            <person name="Meyer B.J."/>
            <person name="Haag E.S."/>
        </authorList>
    </citation>
    <scope>NUCLEOTIDE SEQUENCE [LARGE SCALE GENOMIC DNA]</scope>
    <source>
        <strain evidence="3">JU1422</strain>
    </source>
</reference>
<dbReference type="OrthoDB" id="1730074at2759"/>
<dbReference type="EMBL" id="PDUG01000001">
    <property type="protein sequence ID" value="PIC55482.1"/>
    <property type="molecule type" value="Genomic_DNA"/>
</dbReference>
<sequence length="92" mass="10784">MCRKRFIKQQRKIAKIVSEWHVATYSEILCGRPCNILYSLSVDTFLISLLGAEFTPFLHIPVQSASDAVLTDMKREYSRRHFEQIADYMIEK</sequence>
<accession>A0A2G5VUK9</accession>
<proteinExistence type="predicted"/>
<gene>
    <name evidence="2" type="primary">Cnig_chr_I.g743</name>
    <name evidence="2" type="ORF">B9Z55_000743</name>
</gene>
<dbReference type="InterPro" id="IPR023404">
    <property type="entry name" value="rSAM_horseshoe"/>
</dbReference>
<dbReference type="GO" id="GO:0035598">
    <property type="term" value="F:tRNA (N(6)-L-threonylcarbamoyladenosine(37)-C(2))-methylthiotransferase activity"/>
    <property type="evidence" value="ECO:0007669"/>
    <property type="project" value="TreeGrafter"/>
</dbReference>
<dbReference type="PANTHER" id="PTHR11918">
    <property type="entry name" value="RADICAL SAM PROTEINS"/>
    <property type="match status" value="1"/>
</dbReference>
<keyword evidence="1" id="KW-0808">Transferase</keyword>
<dbReference type="AlphaFoldDB" id="A0A2G5VUK9"/>
<dbReference type="PANTHER" id="PTHR11918:SF45">
    <property type="entry name" value="THREONYLCARBAMOYLADENOSINE TRNA METHYLTHIOTRANSFERASE"/>
    <property type="match status" value="1"/>
</dbReference>
<keyword evidence="3" id="KW-1185">Reference proteome</keyword>
<evidence type="ECO:0000313" key="2">
    <source>
        <dbReference type="EMBL" id="PIC55482.1"/>
    </source>
</evidence>
<evidence type="ECO:0000256" key="1">
    <source>
        <dbReference type="ARBA" id="ARBA00022679"/>
    </source>
</evidence>
<dbReference type="InterPro" id="IPR058240">
    <property type="entry name" value="rSAM_sf"/>
</dbReference>
<protein>
    <submittedName>
        <fullName evidence="2">Uncharacterized protein</fullName>
    </submittedName>
</protein>
<organism evidence="2 3">
    <name type="scientific">Caenorhabditis nigoni</name>
    <dbReference type="NCBI Taxonomy" id="1611254"/>
    <lineage>
        <taxon>Eukaryota</taxon>
        <taxon>Metazoa</taxon>
        <taxon>Ecdysozoa</taxon>
        <taxon>Nematoda</taxon>
        <taxon>Chromadorea</taxon>
        <taxon>Rhabditida</taxon>
        <taxon>Rhabditina</taxon>
        <taxon>Rhabditomorpha</taxon>
        <taxon>Rhabditoidea</taxon>
        <taxon>Rhabditidae</taxon>
        <taxon>Peloderinae</taxon>
        <taxon>Caenorhabditis</taxon>
    </lineage>
</organism>
<dbReference type="STRING" id="1611254.A0A2G5VUK9"/>
<dbReference type="SUPFAM" id="SSF102114">
    <property type="entry name" value="Radical SAM enzymes"/>
    <property type="match status" value="1"/>
</dbReference>
<comment type="caution">
    <text evidence="2">The sequence shown here is derived from an EMBL/GenBank/DDBJ whole genome shotgun (WGS) entry which is preliminary data.</text>
</comment>
<dbReference type="Proteomes" id="UP000230233">
    <property type="component" value="Chromosome I"/>
</dbReference>